<evidence type="ECO:0008006" key="4">
    <source>
        <dbReference type="Google" id="ProtNLM"/>
    </source>
</evidence>
<reference evidence="2 3" key="2">
    <citation type="submission" date="2016-08" db="EMBL/GenBank/DDBJ databases">
        <title>Pervasive Adenine N6-methylation of Active Genes in Fungi.</title>
        <authorList>
            <consortium name="DOE Joint Genome Institute"/>
            <person name="Mondo S.J."/>
            <person name="Dannebaum R.O."/>
            <person name="Kuo R.C."/>
            <person name="Labutti K."/>
            <person name="Haridas S."/>
            <person name="Kuo A."/>
            <person name="Salamov A."/>
            <person name="Ahrendt S.R."/>
            <person name="Lipzen A."/>
            <person name="Sullivan W."/>
            <person name="Andreopoulos W.B."/>
            <person name="Clum A."/>
            <person name="Lindquist E."/>
            <person name="Daum C."/>
            <person name="Ramamoorthy G.K."/>
            <person name="Gryganskyi A."/>
            <person name="Culley D."/>
            <person name="Magnuson J.K."/>
            <person name="James T.Y."/>
            <person name="O'Malley M.A."/>
            <person name="Stajich J.E."/>
            <person name="Spatafora J.W."/>
            <person name="Visel A."/>
            <person name="Grigoriev I.V."/>
        </authorList>
    </citation>
    <scope>NUCLEOTIDE SEQUENCE [LARGE SCALE GENOMIC DNA]</scope>
    <source>
        <strain evidence="2 3">S4</strain>
    </source>
</reference>
<protein>
    <recommendedName>
        <fullName evidence="4">G-protein coupled receptors family 1 profile domain-containing protein</fullName>
    </recommendedName>
</protein>
<keyword evidence="1" id="KW-0472">Membrane</keyword>
<accession>A0A1Y1WQR8</accession>
<dbReference type="Gene3D" id="1.20.1070.10">
    <property type="entry name" value="Rhodopsin 7-helix transmembrane proteins"/>
    <property type="match status" value="1"/>
</dbReference>
<evidence type="ECO:0000256" key="1">
    <source>
        <dbReference type="SAM" id="Phobius"/>
    </source>
</evidence>
<reference evidence="2 3" key="1">
    <citation type="submission" date="2016-08" db="EMBL/GenBank/DDBJ databases">
        <title>A Parts List for Fungal Cellulosomes Revealed by Comparative Genomics.</title>
        <authorList>
            <consortium name="DOE Joint Genome Institute"/>
            <person name="Haitjema C.H."/>
            <person name="Gilmore S.P."/>
            <person name="Henske J.K."/>
            <person name="Solomon K.V."/>
            <person name="De Groot R."/>
            <person name="Kuo A."/>
            <person name="Mondo S.J."/>
            <person name="Salamov A.A."/>
            <person name="Labutti K."/>
            <person name="Zhao Z."/>
            <person name="Chiniquy J."/>
            <person name="Barry K."/>
            <person name="Brewer H.M."/>
            <person name="Purvine S.O."/>
            <person name="Wright A.T."/>
            <person name="Boxma B."/>
            <person name="Van Alen T."/>
            <person name="Hackstein J.H."/>
            <person name="Baker S.E."/>
            <person name="Grigoriev I.V."/>
            <person name="O'Malley M.A."/>
        </authorList>
    </citation>
    <scope>NUCLEOTIDE SEQUENCE [LARGE SCALE GENOMIC DNA]</scope>
    <source>
        <strain evidence="2 3">S4</strain>
    </source>
</reference>
<dbReference type="EMBL" id="MCFG01000347">
    <property type="protein sequence ID" value="ORX75616.1"/>
    <property type="molecule type" value="Genomic_DNA"/>
</dbReference>
<comment type="caution">
    <text evidence="2">The sequence shown here is derived from an EMBL/GenBank/DDBJ whole genome shotgun (WGS) entry which is preliminary data.</text>
</comment>
<gene>
    <name evidence="2" type="ORF">BCR32DRAFT_285032</name>
</gene>
<dbReference type="OrthoDB" id="10384621at2759"/>
<evidence type="ECO:0000313" key="2">
    <source>
        <dbReference type="EMBL" id="ORX75616.1"/>
    </source>
</evidence>
<feature type="transmembrane region" description="Helical" evidence="1">
    <location>
        <begin position="81"/>
        <end position="101"/>
    </location>
</feature>
<dbReference type="SUPFAM" id="SSF81321">
    <property type="entry name" value="Family A G protein-coupled receptor-like"/>
    <property type="match status" value="1"/>
</dbReference>
<dbReference type="Proteomes" id="UP000193944">
    <property type="component" value="Unassembled WGS sequence"/>
</dbReference>
<feature type="transmembrane region" description="Helical" evidence="1">
    <location>
        <begin position="7"/>
        <end position="27"/>
    </location>
</feature>
<keyword evidence="3" id="KW-1185">Reference proteome</keyword>
<name>A0A1Y1WQR8_9FUNG</name>
<dbReference type="AlphaFoldDB" id="A0A1Y1WQR8"/>
<proteinExistence type="predicted"/>
<keyword evidence="1" id="KW-0812">Transmembrane</keyword>
<feature type="transmembrane region" description="Helical" evidence="1">
    <location>
        <begin position="108"/>
        <end position="129"/>
    </location>
</feature>
<feature type="transmembrane region" description="Helical" evidence="1">
    <location>
        <begin position="167"/>
        <end position="186"/>
    </location>
</feature>
<organism evidence="2 3">
    <name type="scientific">Anaeromyces robustus</name>
    <dbReference type="NCBI Taxonomy" id="1754192"/>
    <lineage>
        <taxon>Eukaryota</taxon>
        <taxon>Fungi</taxon>
        <taxon>Fungi incertae sedis</taxon>
        <taxon>Chytridiomycota</taxon>
        <taxon>Chytridiomycota incertae sedis</taxon>
        <taxon>Neocallimastigomycetes</taxon>
        <taxon>Neocallimastigales</taxon>
        <taxon>Neocallimastigaceae</taxon>
        <taxon>Anaeromyces</taxon>
    </lineage>
</organism>
<feature type="transmembrane region" description="Helical" evidence="1">
    <location>
        <begin position="246"/>
        <end position="267"/>
    </location>
</feature>
<keyword evidence="1" id="KW-1133">Transmembrane helix</keyword>
<feature type="transmembrane region" description="Helical" evidence="1">
    <location>
        <begin position="207"/>
        <end position="226"/>
    </location>
</feature>
<sequence length="330" mass="38354">MINKYQEIAALIIHILSFLGDSFTLYFNNNGNIKFLSVLDMGQHLTKMVRIYLYGFAMEASPTWFCYLHSFLNHFTHNSSLTLSCFVIYNLYTAIVHPILFSKYQKIVCPYFYIFTIIYNALFTLMALYEPLFIHYSIEQINNSHNCSSGYRYRLYQFLLTSATPNLPFTLTAIFCTVIIIHKIKITSRVTLKNQLTKRTNISFNRWLKILLMSITITLFSFLNLYNDIKGGLASEKNIKKEEESLSYIYLFTASSGIILLLLTNSLHQVKRKLKLKNDAYINDYNLQNNNSENNKINYNLGITNDDNLINQFSSKNNTNINNHDIIGIN</sequence>
<evidence type="ECO:0000313" key="3">
    <source>
        <dbReference type="Proteomes" id="UP000193944"/>
    </source>
</evidence>